<evidence type="ECO:0000313" key="2">
    <source>
        <dbReference type="Proteomes" id="UP001186118"/>
    </source>
</evidence>
<protein>
    <submittedName>
        <fullName evidence="1">Uncharacterized protein</fullName>
    </submittedName>
</protein>
<proteinExistence type="predicted"/>
<accession>A0AAE4TJ29</accession>
<reference evidence="1" key="1">
    <citation type="submission" date="2021-04" db="EMBL/GenBank/DDBJ databases">
        <title>Draft genomes of 20 S. canis strains.</title>
        <authorList>
            <person name="Pagnossin D."/>
            <person name="Weir W."/>
            <person name="Smith A."/>
            <person name="Ure R."/>
            <person name="Oravcova K."/>
        </authorList>
    </citation>
    <scope>NUCLEOTIDE SEQUENCE</scope>
    <source>
        <strain evidence="1">284</strain>
    </source>
</reference>
<name>A0AAE4TJ29_STRCB</name>
<sequence>MLASFKKQNYVKSFLIGMTALTLPTFFTNTGIPKIKSEKLSDGQKVSADYSRSLEGIKEEVNYFEQEK</sequence>
<organism evidence="1 2">
    <name type="scientific">Streptococcus canis</name>
    <dbReference type="NCBI Taxonomy" id="1329"/>
    <lineage>
        <taxon>Bacteria</taxon>
        <taxon>Bacillati</taxon>
        <taxon>Bacillota</taxon>
        <taxon>Bacilli</taxon>
        <taxon>Lactobacillales</taxon>
        <taxon>Streptococcaceae</taxon>
        <taxon>Streptococcus</taxon>
    </lineage>
</organism>
<dbReference type="RefSeq" id="WP_136105357.1">
    <property type="nucleotide sequence ID" value="NZ_JAGQEX010000007.1"/>
</dbReference>
<gene>
    <name evidence="1" type="ORF">KB584_04820</name>
</gene>
<dbReference type="EMBL" id="JAGQEX010000007">
    <property type="protein sequence ID" value="MDV5976789.1"/>
    <property type="molecule type" value="Genomic_DNA"/>
</dbReference>
<dbReference type="Proteomes" id="UP001186118">
    <property type="component" value="Unassembled WGS sequence"/>
</dbReference>
<dbReference type="AlphaFoldDB" id="A0AAE4TJ29"/>
<evidence type="ECO:0000313" key="1">
    <source>
        <dbReference type="EMBL" id="MDV5976789.1"/>
    </source>
</evidence>
<comment type="caution">
    <text evidence="1">The sequence shown here is derived from an EMBL/GenBank/DDBJ whole genome shotgun (WGS) entry which is preliminary data.</text>
</comment>